<accession>X1G305</accession>
<dbReference type="EMBL" id="BARU01000119">
    <property type="protein sequence ID" value="GAH27408.1"/>
    <property type="molecule type" value="Genomic_DNA"/>
</dbReference>
<evidence type="ECO:0000259" key="1">
    <source>
        <dbReference type="Pfam" id="PF02896"/>
    </source>
</evidence>
<sequence length="62" mass="6649">MGTKLGRETRPNLEVGICGEHGGEPHSVEFCHSVGLNYVSCSPFRVPIARLAAAQAAIKEKK</sequence>
<proteinExistence type="predicted"/>
<dbReference type="Pfam" id="PF02896">
    <property type="entry name" value="PEP-utilizers_C"/>
    <property type="match status" value="1"/>
</dbReference>
<feature type="domain" description="PEP-utilising enzyme C-terminal" evidence="1">
    <location>
        <begin position="10"/>
        <end position="57"/>
    </location>
</feature>
<dbReference type="PANTHER" id="PTHR22931">
    <property type="entry name" value="PHOSPHOENOLPYRUVATE DIKINASE-RELATED"/>
    <property type="match status" value="1"/>
</dbReference>
<name>X1G305_9ZZZZ</name>
<dbReference type="PANTHER" id="PTHR22931:SF9">
    <property type="entry name" value="PYRUVATE, PHOSPHATE DIKINASE 1, CHLOROPLASTIC"/>
    <property type="match status" value="1"/>
</dbReference>
<dbReference type="SUPFAM" id="SSF51621">
    <property type="entry name" value="Phosphoenolpyruvate/pyruvate domain"/>
    <property type="match status" value="1"/>
</dbReference>
<reference evidence="2" key="1">
    <citation type="journal article" date="2014" name="Front. Microbiol.">
        <title>High frequency of phylogenetically diverse reductive dehalogenase-homologous genes in deep subseafloor sedimentary metagenomes.</title>
        <authorList>
            <person name="Kawai M."/>
            <person name="Futagami T."/>
            <person name="Toyoda A."/>
            <person name="Takaki Y."/>
            <person name="Nishi S."/>
            <person name="Hori S."/>
            <person name="Arai W."/>
            <person name="Tsubouchi T."/>
            <person name="Morono Y."/>
            <person name="Uchiyama I."/>
            <person name="Ito T."/>
            <person name="Fujiyama A."/>
            <person name="Inagaki F."/>
            <person name="Takami H."/>
        </authorList>
    </citation>
    <scope>NUCLEOTIDE SEQUENCE</scope>
    <source>
        <strain evidence="2">Expedition CK06-06</strain>
    </source>
</reference>
<comment type="caution">
    <text evidence="2">The sequence shown here is derived from an EMBL/GenBank/DDBJ whole genome shotgun (WGS) entry which is preliminary data.</text>
</comment>
<dbReference type="GO" id="GO:0050242">
    <property type="term" value="F:pyruvate, phosphate dikinase activity"/>
    <property type="evidence" value="ECO:0007669"/>
    <property type="project" value="InterPro"/>
</dbReference>
<dbReference type="AlphaFoldDB" id="X1G305"/>
<dbReference type="Gene3D" id="3.20.20.60">
    <property type="entry name" value="Phosphoenolpyruvate-binding domains"/>
    <property type="match status" value="1"/>
</dbReference>
<evidence type="ECO:0000313" key="2">
    <source>
        <dbReference type="EMBL" id="GAH27408.1"/>
    </source>
</evidence>
<dbReference type="InterPro" id="IPR040442">
    <property type="entry name" value="Pyrv_kinase-like_dom_sf"/>
</dbReference>
<dbReference type="InterPro" id="IPR000121">
    <property type="entry name" value="PEP_util_C"/>
</dbReference>
<dbReference type="InterPro" id="IPR015813">
    <property type="entry name" value="Pyrv/PenolPyrv_kinase-like_dom"/>
</dbReference>
<dbReference type="InterPro" id="IPR010121">
    <property type="entry name" value="Pyruvate_phosphate_dikinase"/>
</dbReference>
<protein>
    <recommendedName>
        <fullName evidence="1">PEP-utilising enzyme C-terminal domain-containing protein</fullName>
    </recommendedName>
</protein>
<organism evidence="2">
    <name type="scientific">marine sediment metagenome</name>
    <dbReference type="NCBI Taxonomy" id="412755"/>
    <lineage>
        <taxon>unclassified sequences</taxon>
        <taxon>metagenomes</taxon>
        <taxon>ecological metagenomes</taxon>
    </lineage>
</organism>
<gene>
    <name evidence="2" type="ORF">S03H2_00562</name>
</gene>